<keyword evidence="1" id="KW-0547">Nucleotide-binding</keyword>
<name>A0A261RSM8_9BORD</name>
<dbReference type="AlphaFoldDB" id="A0A261RSM8"/>
<dbReference type="RefSeq" id="WP_094829022.1">
    <property type="nucleotide sequence ID" value="NZ_NEVL01000007.1"/>
</dbReference>
<dbReference type="Gene3D" id="3.40.50.12780">
    <property type="entry name" value="N-terminal domain of ligase-like"/>
    <property type="match status" value="1"/>
</dbReference>
<dbReference type="InterPro" id="IPR000873">
    <property type="entry name" value="AMP-dep_synth/lig_dom"/>
</dbReference>
<dbReference type="OrthoDB" id="9766486at2"/>
<accession>A0A261RSM8</accession>
<dbReference type="Pfam" id="PF23562">
    <property type="entry name" value="AMP-binding_C_3"/>
    <property type="match status" value="1"/>
</dbReference>
<evidence type="ECO:0000313" key="5">
    <source>
        <dbReference type="EMBL" id="OZI68166.1"/>
    </source>
</evidence>
<evidence type="ECO:0000256" key="2">
    <source>
        <dbReference type="ARBA" id="ARBA00022840"/>
    </source>
</evidence>
<comment type="caution">
    <text evidence="4">The sequence shown here is derived from an EMBL/GenBank/DDBJ whole genome shotgun (WGS) entry which is preliminary data.</text>
</comment>
<evidence type="ECO:0000256" key="1">
    <source>
        <dbReference type="ARBA" id="ARBA00022741"/>
    </source>
</evidence>
<dbReference type="PANTHER" id="PTHR43272">
    <property type="entry name" value="LONG-CHAIN-FATTY-ACID--COA LIGASE"/>
    <property type="match status" value="1"/>
</dbReference>
<dbReference type="Proteomes" id="UP000217005">
    <property type="component" value="Unassembled WGS sequence"/>
</dbReference>
<dbReference type="Pfam" id="PF00501">
    <property type="entry name" value="AMP-binding"/>
    <property type="match status" value="1"/>
</dbReference>
<keyword evidence="6" id="KW-1185">Reference proteome</keyword>
<dbReference type="PANTHER" id="PTHR43272:SF33">
    <property type="entry name" value="AMP-BINDING DOMAIN-CONTAINING PROTEIN-RELATED"/>
    <property type="match status" value="1"/>
</dbReference>
<dbReference type="GO" id="GO:0004467">
    <property type="term" value="F:long-chain fatty acid-CoA ligase activity"/>
    <property type="evidence" value="ECO:0007669"/>
    <property type="project" value="TreeGrafter"/>
</dbReference>
<dbReference type="InterPro" id="IPR020845">
    <property type="entry name" value="AMP-binding_CS"/>
</dbReference>
<dbReference type="GO" id="GO:0016020">
    <property type="term" value="C:membrane"/>
    <property type="evidence" value="ECO:0007669"/>
    <property type="project" value="TreeGrafter"/>
</dbReference>
<reference evidence="5 6" key="2">
    <citation type="submission" date="2017-05" db="EMBL/GenBank/DDBJ databases">
        <title>Complete and WGS of Bordetella genogroups.</title>
        <authorList>
            <person name="Spilker T."/>
            <person name="Lipuma J."/>
        </authorList>
    </citation>
    <scope>NUCLEOTIDE SEQUENCE [LARGE SCALE GENOMIC DNA]</scope>
    <source>
        <strain evidence="5 6">AU9795</strain>
    </source>
</reference>
<dbReference type="GO" id="GO:0005524">
    <property type="term" value="F:ATP binding"/>
    <property type="evidence" value="ECO:0007669"/>
    <property type="project" value="UniProtKB-KW"/>
</dbReference>
<evidence type="ECO:0000313" key="7">
    <source>
        <dbReference type="Proteomes" id="UP000217005"/>
    </source>
</evidence>
<evidence type="ECO:0000313" key="6">
    <source>
        <dbReference type="Proteomes" id="UP000216354"/>
    </source>
</evidence>
<dbReference type="SUPFAM" id="SSF56801">
    <property type="entry name" value="Acetyl-CoA synthetase-like"/>
    <property type="match status" value="1"/>
</dbReference>
<organism evidence="4 7">
    <name type="scientific">Bordetella genomosp. 1</name>
    <dbReference type="NCBI Taxonomy" id="1395607"/>
    <lineage>
        <taxon>Bacteria</taxon>
        <taxon>Pseudomonadati</taxon>
        <taxon>Pseudomonadota</taxon>
        <taxon>Betaproteobacteria</taxon>
        <taxon>Burkholderiales</taxon>
        <taxon>Alcaligenaceae</taxon>
        <taxon>Bordetella</taxon>
    </lineage>
</organism>
<reference evidence="4 7" key="1">
    <citation type="submission" date="2017-05" db="EMBL/GenBank/DDBJ databases">
        <title>Complete and WGS of Bordetella genogroups.</title>
        <authorList>
            <person name="Spilker T."/>
            <person name="LiPuma J."/>
        </authorList>
    </citation>
    <scope>NUCLEOTIDE SEQUENCE [LARGE SCALE GENOMIC DNA]</scope>
    <source>
        <strain evidence="4 7">AU17610</strain>
    </source>
</reference>
<sequence length="658" mass="72556">MAHSQLASAMKPAAARTFPALLLEHASVRGSRPAIREKDLGIWQTLTWADVAEQARLAAHGLAALGIGPGMHVAVIGENRPRLYIAMMAAQSLGAIPVPLYQDAVAQEMVYVLQDAEVRVAVVEDQEQVDKMLEVQAQCPALKHVVYDDPRGLRHYQDPLLQSYDQLFDQGRAHAQAHPDFYARTVAAVQPDDAAAMFYTSGTTGKPKGVVLTHDALIDRARAVAEMENLTDREDVLAYLPPAWIGQNMFSYTQLLVSGFTVNHPESPDTVSIDMRDIGPTYYFAPPRVLEGLLTHVMIRMEDAGWLKRKLFGACMALARRVGTRILDGEPVGALDRLRYRLGDIAIYGPLRNALGMSRVRVAYTAGEAIGPDLFVFYRSIGINLKQLYGSTETSVFVCVQPDGRVRDDTVGPPVEGVEIKVADNGEILVKSPGLFREYYRNPDATAEARDAEGWFRTGDAGYLDTDGQLKIIDRAKDVGKLADGSLFAPKYIENKLKFFPHIKEAVAFGAGRDEVCAFINIDLEAVGNWAERRGLPYAGYTDLASKDETYALIRDCVERVNADLANDPRLAASQVARFLILHKELDPDDDELTRTRKVRRAFIAQKYGVLIEALYGGKTSQFIETEVKFEDGRIGSISADLRIEPAKTYPAISARAA</sequence>
<dbReference type="EMBL" id="NEVL01000007">
    <property type="protein sequence ID" value="OZI28068.1"/>
    <property type="molecule type" value="Genomic_DNA"/>
</dbReference>
<evidence type="ECO:0000313" key="4">
    <source>
        <dbReference type="EMBL" id="OZI28068.1"/>
    </source>
</evidence>
<keyword evidence="2" id="KW-0067">ATP-binding</keyword>
<evidence type="ECO:0000259" key="3">
    <source>
        <dbReference type="Pfam" id="PF00501"/>
    </source>
</evidence>
<keyword evidence="4" id="KW-0436">Ligase</keyword>
<dbReference type="InterPro" id="IPR042099">
    <property type="entry name" value="ANL_N_sf"/>
</dbReference>
<dbReference type="PROSITE" id="PS00455">
    <property type="entry name" value="AMP_BINDING"/>
    <property type="match status" value="1"/>
</dbReference>
<feature type="domain" description="AMP-dependent synthetase/ligase" evidence="3">
    <location>
        <begin position="24"/>
        <end position="440"/>
    </location>
</feature>
<dbReference type="Proteomes" id="UP000216354">
    <property type="component" value="Unassembled WGS sequence"/>
</dbReference>
<proteinExistence type="predicted"/>
<protein>
    <submittedName>
        <fullName evidence="4">Long-chain fatty acid--CoA ligase</fullName>
    </submittedName>
</protein>
<gene>
    <name evidence="5" type="ORF">CAL27_01455</name>
    <name evidence="4" type="ORF">CEG14_24425</name>
</gene>
<dbReference type="EMBL" id="NEVR01000001">
    <property type="protein sequence ID" value="OZI68166.1"/>
    <property type="molecule type" value="Genomic_DNA"/>
</dbReference>